<dbReference type="EMBL" id="JAGSOJ010000006">
    <property type="protein sequence ID" value="MCM1992397.1"/>
    <property type="molecule type" value="Genomic_DNA"/>
</dbReference>
<dbReference type="Pfam" id="PF02844">
    <property type="entry name" value="GARS_N"/>
    <property type="match status" value="1"/>
</dbReference>
<dbReference type="NCBIfam" id="TIGR00877">
    <property type="entry name" value="purD"/>
    <property type="match status" value="1"/>
</dbReference>
<proteinExistence type="inferred from homology"/>
<dbReference type="InterPro" id="IPR020560">
    <property type="entry name" value="PRibGlycinamide_synth_C-dom"/>
</dbReference>
<evidence type="ECO:0000256" key="9">
    <source>
        <dbReference type="ARBA" id="ARBA00023211"/>
    </source>
</evidence>
<evidence type="ECO:0000256" key="8">
    <source>
        <dbReference type="ARBA" id="ARBA00022840"/>
    </source>
</evidence>
<evidence type="ECO:0000256" key="3">
    <source>
        <dbReference type="ARBA" id="ARBA00013255"/>
    </source>
</evidence>
<dbReference type="SMART" id="SM01209">
    <property type="entry name" value="GARS_A"/>
    <property type="match status" value="1"/>
</dbReference>
<comment type="catalytic activity">
    <reaction evidence="13">
        <text>5-phospho-beta-D-ribosylamine + glycine + ATP = N(1)-(5-phospho-beta-D-ribosyl)glycinamide + ADP + phosphate + H(+)</text>
        <dbReference type="Rhea" id="RHEA:17453"/>
        <dbReference type="ChEBI" id="CHEBI:15378"/>
        <dbReference type="ChEBI" id="CHEBI:30616"/>
        <dbReference type="ChEBI" id="CHEBI:43474"/>
        <dbReference type="ChEBI" id="CHEBI:57305"/>
        <dbReference type="ChEBI" id="CHEBI:58681"/>
        <dbReference type="ChEBI" id="CHEBI:143788"/>
        <dbReference type="ChEBI" id="CHEBI:456216"/>
        <dbReference type="EC" id="6.3.4.13"/>
    </reaction>
</comment>
<feature type="domain" description="ATP-grasp" evidence="15">
    <location>
        <begin position="107"/>
        <end position="313"/>
    </location>
</feature>
<evidence type="ECO:0000256" key="4">
    <source>
        <dbReference type="ARBA" id="ARBA00022598"/>
    </source>
</evidence>
<comment type="cofactor">
    <cofactor evidence="1">
        <name>Mn(2+)</name>
        <dbReference type="ChEBI" id="CHEBI:29035"/>
    </cofactor>
</comment>
<dbReference type="GO" id="GO:0005524">
    <property type="term" value="F:ATP binding"/>
    <property type="evidence" value="ECO:0007669"/>
    <property type="project" value="UniProtKB-UniRule"/>
</dbReference>
<dbReference type="InterPro" id="IPR016185">
    <property type="entry name" value="PreATP-grasp_dom_sf"/>
</dbReference>
<dbReference type="Gene3D" id="3.40.50.20">
    <property type="match status" value="1"/>
</dbReference>
<dbReference type="PROSITE" id="PS50975">
    <property type="entry name" value="ATP_GRASP"/>
    <property type="match status" value="1"/>
</dbReference>
<evidence type="ECO:0000259" key="15">
    <source>
        <dbReference type="PROSITE" id="PS50975"/>
    </source>
</evidence>
<dbReference type="InterPro" id="IPR000115">
    <property type="entry name" value="PRibGlycinamide_synth"/>
</dbReference>
<evidence type="ECO:0000256" key="12">
    <source>
        <dbReference type="ARBA" id="ARBA00042864"/>
    </source>
</evidence>
<dbReference type="EC" id="6.3.4.13" evidence="3 13"/>
<dbReference type="InterPro" id="IPR020561">
    <property type="entry name" value="PRibGlycinamid_synth_ATP-grasp"/>
</dbReference>
<keyword evidence="8 14" id="KW-0067">ATP-binding</keyword>
<evidence type="ECO:0000313" key="16">
    <source>
        <dbReference type="EMBL" id="MCM1992397.1"/>
    </source>
</evidence>
<dbReference type="GO" id="GO:0046872">
    <property type="term" value="F:metal ion binding"/>
    <property type="evidence" value="ECO:0007669"/>
    <property type="project" value="UniProtKB-KW"/>
</dbReference>
<dbReference type="SMART" id="SM01210">
    <property type="entry name" value="GARS_C"/>
    <property type="match status" value="1"/>
</dbReference>
<evidence type="ECO:0000256" key="2">
    <source>
        <dbReference type="ARBA" id="ARBA00005174"/>
    </source>
</evidence>
<keyword evidence="7 13" id="KW-0658">Purine biosynthesis</keyword>
<dbReference type="Gene3D" id="3.30.470.20">
    <property type="entry name" value="ATP-grasp fold, B domain"/>
    <property type="match status" value="1"/>
</dbReference>
<evidence type="ECO:0000256" key="7">
    <source>
        <dbReference type="ARBA" id="ARBA00022755"/>
    </source>
</evidence>
<dbReference type="InterPro" id="IPR020562">
    <property type="entry name" value="PRibGlycinamide_synth_N"/>
</dbReference>
<comment type="caution">
    <text evidence="16">The sequence shown here is derived from an EMBL/GenBank/DDBJ whole genome shotgun (WGS) entry which is preliminary data.</text>
</comment>
<evidence type="ECO:0000256" key="11">
    <source>
        <dbReference type="ARBA" id="ARBA00042242"/>
    </source>
</evidence>
<dbReference type="GO" id="GO:0009113">
    <property type="term" value="P:purine nucleobase biosynthetic process"/>
    <property type="evidence" value="ECO:0007669"/>
    <property type="project" value="InterPro"/>
</dbReference>
<dbReference type="SUPFAM" id="SSF56059">
    <property type="entry name" value="Glutathione synthetase ATP-binding domain-like"/>
    <property type="match status" value="1"/>
</dbReference>
<gene>
    <name evidence="13 16" type="primary">purD</name>
    <name evidence="16" type="ORF">KDK92_22015</name>
</gene>
<sequence length="416" mass="46217">MKYLIIGSGGREHAIAWKLAQSDTCEKVFVAPGNGGTAIEKKCENFKYNSFDQLIELCKREKIELTVVGPEAPLVDGIVDVFLNEGLSIIGPHKEAAMLEGSKIFSKDFMKKHSIKTAKYESFDDYDKAVEFIDTMEYPIVIKADGLAAGKGVVIVTDREEAIDNLKEFMLNERFNEAGKSVVIEEFIEGLEASIVTLFDGEKIIPFISCKDHKRAHDGDCGPNTGGMGVVAPNSHVNEQIMDDFINNIMEPTLRGLKEDKLVFKGFIFFGIMIKEGVSYLLEYNVRMGDPETQAIMSLMESDFADVLMSCMDNSLKIEDITWKDKHCCAVVLASGGYPLQYEKGIEMDYNDNLQEGSKVFFAGAELKDNKLITSGGRVACVTALGNDSNEAYNKAYESIKNVEFEGMFFRNDIGK</sequence>
<dbReference type="GO" id="GO:0004637">
    <property type="term" value="F:phosphoribosylamine-glycine ligase activity"/>
    <property type="evidence" value="ECO:0007669"/>
    <property type="project" value="UniProtKB-UniRule"/>
</dbReference>
<comment type="pathway">
    <text evidence="2 13">Purine metabolism; IMP biosynthesis via de novo pathway; N(1)-(5-phospho-D-ribosyl)glycinamide from 5-phospho-alpha-D-ribose 1-diphosphate: step 2/2.</text>
</comment>
<dbReference type="SUPFAM" id="SSF51246">
    <property type="entry name" value="Rudiment single hybrid motif"/>
    <property type="match status" value="1"/>
</dbReference>
<dbReference type="SUPFAM" id="SSF52440">
    <property type="entry name" value="PreATP-grasp domain"/>
    <property type="match status" value="1"/>
</dbReference>
<name>A0A9J6PAP8_9CLOT</name>
<keyword evidence="5" id="KW-0479">Metal-binding</keyword>
<keyword evidence="17" id="KW-1185">Reference proteome</keyword>
<comment type="similarity">
    <text evidence="10 13">Belongs to the GARS family.</text>
</comment>
<evidence type="ECO:0000256" key="5">
    <source>
        <dbReference type="ARBA" id="ARBA00022723"/>
    </source>
</evidence>
<keyword evidence="4 13" id="KW-0436">Ligase</keyword>
<dbReference type="AlphaFoldDB" id="A0A9J6PAP8"/>
<reference evidence="16" key="2">
    <citation type="submission" date="2021-04" db="EMBL/GenBank/DDBJ databases">
        <authorList>
            <person name="Dong X."/>
        </authorList>
    </citation>
    <scope>NUCLEOTIDE SEQUENCE</scope>
    <source>
        <strain evidence="16">ZWT</strain>
    </source>
</reference>
<dbReference type="InterPro" id="IPR011761">
    <property type="entry name" value="ATP-grasp"/>
</dbReference>
<evidence type="ECO:0000256" key="10">
    <source>
        <dbReference type="ARBA" id="ARBA00038345"/>
    </source>
</evidence>
<evidence type="ECO:0000256" key="13">
    <source>
        <dbReference type="HAMAP-Rule" id="MF_00138"/>
    </source>
</evidence>
<evidence type="ECO:0000256" key="6">
    <source>
        <dbReference type="ARBA" id="ARBA00022741"/>
    </source>
</evidence>
<dbReference type="RefSeq" id="WP_250861564.1">
    <property type="nucleotide sequence ID" value="NZ_JAGSOJ010000006.1"/>
</dbReference>
<dbReference type="HAMAP" id="MF_00138">
    <property type="entry name" value="GARS"/>
    <property type="match status" value="1"/>
</dbReference>
<dbReference type="Pfam" id="PF01071">
    <property type="entry name" value="GARS_A"/>
    <property type="match status" value="1"/>
</dbReference>
<accession>A0A9J6PAP8</accession>
<protein>
    <recommendedName>
        <fullName evidence="3 13">Phosphoribosylamine--glycine ligase</fullName>
        <ecNumber evidence="3 13">6.3.4.13</ecNumber>
    </recommendedName>
    <alternativeName>
        <fullName evidence="13">GARS</fullName>
    </alternativeName>
    <alternativeName>
        <fullName evidence="11 13">Glycinamide ribonucleotide synthetase</fullName>
    </alternativeName>
    <alternativeName>
        <fullName evidence="12 13">Phosphoribosylglycinamide synthetase</fullName>
    </alternativeName>
</protein>
<evidence type="ECO:0000256" key="14">
    <source>
        <dbReference type="PROSITE-ProRule" id="PRU00409"/>
    </source>
</evidence>
<dbReference type="PANTHER" id="PTHR43472:SF1">
    <property type="entry name" value="PHOSPHORIBOSYLAMINE--GLYCINE LIGASE, CHLOROPLASTIC"/>
    <property type="match status" value="1"/>
</dbReference>
<keyword evidence="6 14" id="KW-0547">Nucleotide-binding</keyword>
<dbReference type="PANTHER" id="PTHR43472">
    <property type="entry name" value="PHOSPHORIBOSYLAMINE--GLYCINE LIGASE"/>
    <property type="match status" value="1"/>
</dbReference>
<organism evidence="16 17">
    <name type="scientific">Oceanirhabdus seepicola</name>
    <dbReference type="NCBI Taxonomy" id="2828781"/>
    <lineage>
        <taxon>Bacteria</taxon>
        <taxon>Bacillati</taxon>
        <taxon>Bacillota</taxon>
        <taxon>Clostridia</taxon>
        <taxon>Eubacteriales</taxon>
        <taxon>Clostridiaceae</taxon>
        <taxon>Oceanirhabdus</taxon>
    </lineage>
</organism>
<dbReference type="Proteomes" id="UP001056429">
    <property type="component" value="Unassembled WGS sequence"/>
</dbReference>
<dbReference type="Gene3D" id="3.90.600.10">
    <property type="entry name" value="Phosphoribosylglycinamide synthetase, C-terminal domain"/>
    <property type="match status" value="1"/>
</dbReference>
<dbReference type="Gene3D" id="3.30.1490.20">
    <property type="entry name" value="ATP-grasp fold, A domain"/>
    <property type="match status" value="1"/>
</dbReference>
<dbReference type="InterPro" id="IPR011054">
    <property type="entry name" value="Rudment_hybrid_motif"/>
</dbReference>
<dbReference type="InterPro" id="IPR037123">
    <property type="entry name" value="PRibGlycinamide_synth_C_sf"/>
</dbReference>
<dbReference type="GO" id="GO:0006189">
    <property type="term" value="P:'de novo' IMP biosynthetic process"/>
    <property type="evidence" value="ECO:0007669"/>
    <property type="project" value="UniProtKB-UniRule"/>
</dbReference>
<keyword evidence="9" id="KW-0464">Manganese</keyword>
<reference evidence="16" key="1">
    <citation type="journal article" date="2021" name="mSystems">
        <title>Bacteria and Archaea Synergistically Convert Glycine Betaine to Biogenic Methane in the Formosa Cold Seep of the South China Sea.</title>
        <authorList>
            <person name="Li L."/>
            <person name="Zhang W."/>
            <person name="Zhang S."/>
            <person name="Song L."/>
            <person name="Sun Q."/>
            <person name="Zhang H."/>
            <person name="Xiang H."/>
            <person name="Dong X."/>
        </authorList>
    </citation>
    <scope>NUCLEOTIDE SEQUENCE</scope>
    <source>
        <strain evidence="16">ZWT</strain>
    </source>
</reference>
<evidence type="ECO:0000256" key="1">
    <source>
        <dbReference type="ARBA" id="ARBA00001936"/>
    </source>
</evidence>
<dbReference type="FunFam" id="3.40.50.20:FF:000006">
    <property type="entry name" value="Phosphoribosylamine--glycine ligase, chloroplastic"/>
    <property type="match status" value="1"/>
</dbReference>
<dbReference type="Pfam" id="PF02843">
    <property type="entry name" value="GARS_C"/>
    <property type="match status" value="1"/>
</dbReference>
<evidence type="ECO:0000313" key="17">
    <source>
        <dbReference type="Proteomes" id="UP001056429"/>
    </source>
</evidence>
<dbReference type="InterPro" id="IPR013815">
    <property type="entry name" value="ATP_grasp_subdomain_1"/>
</dbReference>